<dbReference type="OrthoDB" id="9804309at2"/>
<dbReference type="PANTHER" id="PTHR12818:SF0">
    <property type="entry name" value="TRNA (ADENINE(37)-N6)-METHYLTRANSFERASE"/>
    <property type="match status" value="1"/>
</dbReference>
<dbReference type="InterPro" id="IPR023370">
    <property type="entry name" value="TrmO-like_N"/>
</dbReference>
<keyword evidence="4" id="KW-0808">Transferase</keyword>
<proteinExistence type="inferred from homology"/>
<dbReference type="InterPro" id="IPR040372">
    <property type="entry name" value="YaeB-like"/>
</dbReference>
<evidence type="ECO:0000259" key="3">
    <source>
        <dbReference type="PROSITE" id="PS51668"/>
    </source>
</evidence>
<dbReference type="EMBL" id="FQWQ01000003">
    <property type="protein sequence ID" value="SHH52476.1"/>
    <property type="molecule type" value="Genomic_DNA"/>
</dbReference>
<dbReference type="PANTHER" id="PTHR12818">
    <property type="entry name" value="TRNA (ADENINE(37)-N6)-METHYLTRANSFERASE"/>
    <property type="match status" value="1"/>
</dbReference>
<comment type="similarity">
    <text evidence="2">Belongs to the tRNA methyltransferase O family.</text>
</comment>
<dbReference type="STRING" id="947013.SAMN04488109_4193"/>
<dbReference type="PROSITE" id="PS01318">
    <property type="entry name" value="TSAA_1"/>
    <property type="match status" value="1"/>
</dbReference>
<sequence length="133" mass="14714">MEKFSLQPIGYIRSSLKTLEDCPLQESEGAPEAVIEIDAAFAEGIQGLRVGAPLVLLTWFHLADRRVLKCYPRRETTAPEIGVFTTRSPDRPNPVGLHRVKVIEVLPGKLKVHPLEALDGTPVIDIKPDISPR</sequence>
<evidence type="ECO:0000256" key="1">
    <source>
        <dbReference type="ARBA" id="ARBA00022691"/>
    </source>
</evidence>
<gene>
    <name evidence="4" type="ORF">SAMN04488109_4193</name>
</gene>
<dbReference type="NCBIfam" id="TIGR00104">
    <property type="entry name" value="tRNA_TsaA"/>
    <property type="match status" value="1"/>
</dbReference>
<dbReference type="SUPFAM" id="SSF118196">
    <property type="entry name" value="YaeB-like"/>
    <property type="match status" value="1"/>
</dbReference>
<dbReference type="Gene3D" id="2.40.30.70">
    <property type="entry name" value="YaeB-like"/>
    <property type="match status" value="1"/>
</dbReference>
<evidence type="ECO:0000313" key="5">
    <source>
        <dbReference type="Proteomes" id="UP000184212"/>
    </source>
</evidence>
<keyword evidence="4" id="KW-0489">Methyltransferase</keyword>
<dbReference type="RefSeq" id="WP_073137895.1">
    <property type="nucleotide sequence ID" value="NZ_FQWQ01000003.1"/>
</dbReference>
<protein>
    <submittedName>
        <fullName evidence="4">tRNA-Thr(GGU) m(6)t(6)A37 methyltransferase TsaA</fullName>
    </submittedName>
</protein>
<dbReference type="GO" id="GO:0008168">
    <property type="term" value="F:methyltransferase activity"/>
    <property type="evidence" value="ECO:0007669"/>
    <property type="project" value="UniProtKB-KW"/>
</dbReference>
<accession>A0A1M5TPC2</accession>
<dbReference type="GO" id="GO:0032259">
    <property type="term" value="P:methylation"/>
    <property type="evidence" value="ECO:0007669"/>
    <property type="project" value="UniProtKB-KW"/>
</dbReference>
<dbReference type="Pfam" id="PF01980">
    <property type="entry name" value="TrmO_N"/>
    <property type="match status" value="1"/>
</dbReference>
<dbReference type="CDD" id="cd09281">
    <property type="entry name" value="UPF0066"/>
    <property type="match status" value="1"/>
</dbReference>
<organism evidence="4 5">
    <name type="scientific">Chryseolinea serpens</name>
    <dbReference type="NCBI Taxonomy" id="947013"/>
    <lineage>
        <taxon>Bacteria</taxon>
        <taxon>Pseudomonadati</taxon>
        <taxon>Bacteroidota</taxon>
        <taxon>Cytophagia</taxon>
        <taxon>Cytophagales</taxon>
        <taxon>Fulvivirgaceae</taxon>
        <taxon>Chryseolinea</taxon>
    </lineage>
</organism>
<dbReference type="Proteomes" id="UP000184212">
    <property type="component" value="Unassembled WGS sequence"/>
</dbReference>
<dbReference type="InterPro" id="IPR023368">
    <property type="entry name" value="UPF0066_cons_site"/>
</dbReference>
<dbReference type="InterPro" id="IPR036414">
    <property type="entry name" value="YaeB_N_sf"/>
</dbReference>
<name>A0A1M5TPC2_9BACT</name>
<dbReference type="PROSITE" id="PS51668">
    <property type="entry name" value="TSAA_2"/>
    <property type="match status" value="1"/>
</dbReference>
<evidence type="ECO:0000313" key="4">
    <source>
        <dbReference type="EMBL" id="SHH52476.1"/>
    </source>
</evidence>
<evidence type="ECO:0000256" key="2">
    <source>
        <dbReference type="ARBA" id="ARBA00033753"/>
    </source>
</evidence>
<keyword evidence="5" id="KW-1185">Reference proteome</keyword>
<keyword evidence="1" id="KW-0949">S-adenosyl-L-methionine</keyword>
<dbReference type="AlphaFoldDB" id="A0A1M5TPC2"/>
<feature type="domain" description="TsaA-like" evidence="3">
    <location>
        <begin position="6"/>
        <end position="133"/>
    </location>
</feature>
<dbReference type="InterPro" id="IPR036413">
    <property type="entry name" value="YaeB-like_sf"/>
</dbReference>
<reference evidence="4 5" key="1">
    <citation type="submission" date="2016-11" db="EMBL/GenBank/DDBJ databases">
        <authorList>
            <person name="Jaros S."/>
            <person name="Januszkiewicz K."/>
            <person name="Wedrychowicz H."/>
        </authorList>
    </citation>
    <scope>NUCLEOTIDE SEQUENCE [LARGE SCALE GENOMIC DNA]</scope>
    <source>
        <strain evidence="4 5">DSM 24574</strain>
    </source>
</reference>